<dbReference type="AlphaFoldDB" id="A0A327QNW4"/>
<keyword evidence="4" id="KW-1185">Reference proteome</keyword>
<protein>
    <submittedName>
        <fullName evidence="3">MORN repeat protein</fullName>
    </submittedName>
</protein>
<accession>A0A327QNW4</accession>
<feature type="signal peptide" evidence="2">
    <location>
        <begin position="1"/>
        <end position="19"/>
    </location>
</feature>
<name>A0A327QNW4_9BACT</name>
<dbReference type="SUPFAM" id="SSF82185">
    <property type="entry name" value="Histone H3 K4-specific methyltransferase SET7/9 N-terminal domain"/>
    <property type="match status" value="1"/>
</dbReference>
<dbReference type="EMBL" id="QLLL01000004">
    <property type="protein sequence ID" value="RAJ05342.1"/>
    <property type="molecule type" value="Genomic_DNA"/>
</dbReference>
<sequence length="201" mass="22596">MKKILLLFLTCIMVQHLYAQIEGEPLNQVDGKGLKYGFWIEQMPGVRGEKSFSWEGRYRDGKKNGVWKKYTNSGDLKCSETFKNDMLDGPAKYYNHDGKVVTEGSYLAITQASTTDSVRMVDPQTGVVSWQPVPVQVESVKNGLWTVYDDEGKNPIREYYKRGELAPEGMPNIQDTTPTSSTPKQKALPHEMAAPGKKKKG</sequence>
<evidence type="ECO:0000313" key="3">
    <source>
        <dbReference type="EMBL" id="RAJ05342.1"/>
    </source>
</evidence>
<organism evidence="3 4">
    <name type="scientific">Chitinophaga skermanii</name>
    <dbReference type="NCBI Taxonomy" id="331697"/>
    <lineage>
        <taxon>Bacteria</taxon>
        <taxon>Pseudomonadati</taxon>
        <taxon>Bacteroidota</taxon>
        <taxon>Chitinophagia</taxon>
        <taxon>Chitinophagales</taxon>
        <taxon>Chitinophagaceae</taxon>
        <taxon>Chitinophaga</taxon>
    </lineage>
</organism>
<evidence type="ECO:0000313" key="4">
    <source>
        <dbReference type="Proteomes" id="UP000249547"/>
    </source>
</evidence>
<dbReference type="RefSeq" id="WP_111597939.1">
    <property type="nucleotide sequence ID" value="NZ_QLLL01000004.1"/>
</dbReference>
<dbReference type="InterPro" id="IPR011652">
    <property type="entry name" value="MORN_2"/>
</dbReference>
<evidence type="ECO:0000256" key="2">
    <source>
        <dbReference type="SAM" id="SignalP"/>
    </source>
</evidence>
<dbReference type="OrthoDB" id="649587at2"/>
<reference evidence="3 4" key="1">
    <citation type="submission" date="2018-06" db="EMBL/GenBank/DDBJ databases">
        <title>Genomic Encyclopedia of Archaeal and Bacterial Type Strains, Phase II (KMG-II): from individual species to whole genera.</title>
        <authorList>
            <person name="Goeker M."/>
        </authorList>
    </citation>
    <scope>NUCLEOTIDE SEQUENCE [LARGE SCALE GENOMIC DNA]</scope>
    <source>
        <strain evidence="3 4">DSM 23857</strain>
    </source>
</reference>
<feature type="compositionally biased region" description="Polar residues" evidence="1">
    <location>
        <begin position="173"/>
        <end position="184"/>
    </location>
</feature>
<proteinExistence type="predicted"/>
<feature type="region of interest" description="Disordered" evidence="1">
    <location>
        <begin position="163"/>
        <end position="201"/>
    </location>
</feature>
<gene>
    <name evidence="3" type="ORF">LX64_02499</name>
</gene>
<comment type="caution">
    <text evidence="3">The sequence shown here is derived from an EMBL/GenBank/DDBJ whole genome shotgun (WGS) entry which is preliminary data.</text>
</comment>
<keyword evidence="2" id="KW-0732">Signal</keyword>
<feature type="chain" id="PRO_5016367908" evidence="2">
    <location>
        <begin position="20"/>
        <end position="201"/>
    </location>
</feature>
<evidence type="ECO:0000256" key="1">
    <source>
        <dbReference type="SAM" id="MobiDB-lite"/>
    </source>
</evidence>
<dbReference type="Pfam" id="PF07661">
    <property type="entry name" value="MORN_2"/>
    <property type="match status" value="2"/>
</dbReference>
<dbReference type="Gene3D" id="2.20.110.10">
    <property type="entry name" value="Histone H3 K4-specific methyltransferase SET7/9 N-terminal domain"/>
    <property type="match status" value="1"/>
</dbReference>
<dbReference type="Proteomes" id="UP000249547">
    <property type="component" value="Unassembled WGS sequence"/>
</dbReference>